<organism evidence="2 3">
    <name type="scientific">Levilactobacillus koreensis</name>
    <dbReference type="NCBI Taxonomy" id="637971"/>
    <lineage>
        <taxon>Bacteria</taxon>
        <taxon>Bacillati</taxon>
        <taxon>Bacillota</taxon>
        <taxon>Bacilli</taxon>
        <taxon>Lactobacillales</taxon>
        <taxon>Lactobacillaceae</taxon>
        <taxon>Levilactobacillus</taxon>
    </lineage>
</organism>
<dbReference type="AlphaFoldDB" id="A0AAC8UWB5"/>
<evidence type="ECO:0000313" key="2">
    <source>
        <dbReference type="EMBL" id="AKP65078.1"/>
    </source>
</evidence>
<feature type="chain" id="PRO_5042243839" description="D-alanyl-D-alanine carboxypeptidase" evidence="1">
    <location>
        <begin position="28"/>
        <end position="284"/>
    </location>
</feature>
<evidence type="ECO:0000256" key="1">
    <source>
        <dbReference type="SAM" id="SignalP"/>
    </source>
</evidence>
<sequence>MVKQIWQRVAMAVAVVGLASTGMTVTAAAKVQYSAQRSNSIRLIWRRSMGRHAVHATGEGARYSKHLGYRYGDLSTLTKLTFYTDAHEKVQVKATGKYRIYYHVKSSDGLFAAWVWRGYLQDGVVATLGQSGTVKPVTGKLNLNSARSTAQFDKDVVAYIQQAYPTFKFKAAVNAYAQLESEQMYLNPDFNSEQAIQRLKLDPHNLNGSVAYITEQDFQSRLGLSQTYATQVKNMAQNFEDALPRVASPRVGIGFHTVPNSQMKDRSLKAMRAYYAVMYEDDSE</sequence>
<name>A0AAC8UWB5_9LACO</name>
<reference evidence="2 3" key="1">
    <citation type="submission" date="2015-07" db="EMBL/GenBank/DDBJ databases">
        <title>Lactobacillus korensis/26-25/ whole genome sequencing.</title>
        <authorList>
            <person name="Kim M.K."/>
            <person name="Im W.-T."/>
            <person name="Srinivasan S."/>
            <person name="Lee J.-J."/>
        </authorList>
    </citation>
    <scope>NUCLEOTIDE SEQUENCE [LARGE SCALE GENOMIC DNA]</scope>
    <source>
        <strain evidence="2 3">26-25</strain>
    </source>
</reference>
<dbReference type="RefSeq" id="WP_048735010.1">
    <property type="nucleotide sequence ID" value="NZ_CP012033.1"/>
</dbReference>
<evidence type="ECO:0000313" key="3">
    <source>
        <dbReference type="Proteomes" id="UP000036000"/>
    </source>
</evidence>
<feature type="signal peptide" evidence="1">
    <location>
        <begin position="1"/>
        <end position="27"/>
    </location>
</feature>
<proteinExistence type="predicted"/>
<evidence type="ECO:0008006" key="4">
    <source>
        <dbReference type="Google" id="ProtNLM"/>
    </source>
</evidence>
<keyword evidence="1" id="KW-0732">Signal</keyword>
<dbReference type="Proteomes" id="UP000036000">
    <property type="component" value="Chromosome"/>
</dbReference>
<dbReference type="KEGG" id="lko:ABN16_08750"/>
<keyword evidence="3" id="KW-1185">Reference proteome</keyword>
<gene>
    <name evidence="2" type="ORF">ABN16_08750</name>
</gene>
<accession>A0AAC8UWB5</accession>
<protein>
    <recommendedName>
        <fullName evidence="4">D-alanyl-D-alanine carboxypeptidase</fullName>
    </recommendedName>
</protein>
<dbReference type="EMBL" id="CP012033">
    <property type="protein sequence ID" value="AKP65078.1"/>
    <property type="molecule type" value="Genomic_DNA"/>
</dbReference>